<evidence type="ECO:0000256" key="2">
    <source>
        <dbReference type="ARBA" id="ARBA00004496"/>
    </source>
</evidence>
<keyword evidence="12" id="KW-0539">Nucleus</keyword>
<comment type="catalytic activity">
    <reaction evidence="13">
        <text>L-arginyl-[protein] + 2 S-adenosyl-L-methionine = N(omega),N(omega)-dimethyl-L-arginyl-[protein] + 2 S-adenosyl-L-homocysteine + 2 H(+)</text>
        <dbReference type="Rhea" id="RHEA:48096"/>
        <dbReference type="Rhea" id="RHEA-COMP:10532"/>
        <dbReference type="Rhea" id="RHEA-COMP:11991"/>
        <dbReference type="ChEBI" id="CHEBI:15378"/>
        <dbReference type="ChEBI" id="CHEBI:29965"/>
        <dbReference type="ChEBI" id="CHEBI:57856"/>
        <dbReference type="ChEBI" id="CHEBI:59789"/>
        <dbReference type="ChEBI" id="CHEBI:61897"/>
        <dbReference type="EC" id="2.1.1.319"/>
    </reaction>
</comment>
<evidence type="ECO:0000256" key="4">
    <source>
        <dbReference type="ARBA" id="ARBA00022481"/>
    </source>
</evidence>
<evidence type="ECO:0000256" key="9">
    <source>
        <dbReference type="ARBA" id="ARBA00022853"/>
    </source>
</evidence>
<evidence type="ECO:0000256" key="12">
    <source>
        <dbReference type="ARBA" id="ARBA00023242"/>
    </source>
</evidence>
<feature type="region of interest" description="Disordered" evidence="15">
    <location>
        <begin position="647"/>
        <end position="669"/>
    </location>
</feature>
<feature type="compositionally biased region" description="Polar residues" evidence="15">
    <location>
        <begin position="61"/>
        <end position="76"/>
    </location>
</feature>
<protein>
    <recommendedName>
        <fullName evidence="3">type I protein arginine methyltransferase</fullName>
        <ecNumber evidence="3">2.1.1.319</ecNumber>
    </recommendedName>
</protein>
<dbReference type="GO" id="GO:0032259">
    <property type="term" value="P:methylation"/>
    <property type="evidence" value="ECO:0007669"/>
    <property type="project" value="UniProtKB-KW"/>
</dbReference>
<dbReference type="CDD" id="cd02440">
    <property type="entry name" value="AdoMet_MTases"/>
    <property type="match status" value="1"/>
</dbReference>
<keyword evidence="8 14" id="KW-0949">S-adenosyl-L-methionine</keyword>
<evidence type="ECO:0000256" key="5">
    <source>
        <dbReference type="ARBA" id="ARBA00022490"/>
    </source>
</evidence>
<keyword evidence="7 14" id="KW-0808">Transferase</keyword>
<keyword evidence="6 14" id="KW-0489">Methyltransferase</keyword>
<keyword evidence="10" id="KW-0805">Transcription regulation</keyword>
<dbReference type="EMBL" id="GGYP01005892">
    <property type="protein sequence ID" value="MDE50663.1"/>
    <property type="molecule type" value="Transcribed_RNA"/>
</dbReference>
<feature type="domain" description="Protein arginine N-methyltransferase" evidence="16">
    <location>
        <begin position="363"/>
        <end position="527"/>
    </location>
</feature>
<keyword evidence="9" id="KW-0156">Chromatin regulator</keyword>
<dbReference type="FunFam" id="2.70.160.11:FF:000002">
    <property type="entry name" value="Probable histone-arginine methyltransferase CARM1"/>
    <property type="match status" value="1"/>
</dbReference>
<feature type="region of interest" description="Disordered" evidence="15">
    <location>
        <begin position="61"/>
        <end position="124"/>
    </location>
</feature>
<dbReference type="InterPro" id="IPR025799">
    <property type="entry name" value="Arg_MeTrfase"/>
</dbReference>
<feature type="compositionally biased region" description="Low complexity" evidence="15">
    <location>
        <begin position="647"/>
        <end position="659"/>
    </location>
</feature>
<evidence type="ECO:0000256" key="1">
    <source>
        <dbReference type="ARBA" id="ARBA00004123"/>
    </source>
</evidence>
<dbReference type="Pfam" id="PF06325">
    <property type="entry name" value="PrmA"/>
    <property type="match status" value="1"/>
</dbReference>
<dbReference type="PANTHER" id="PTHR11006">
    <property type="entry name" value="PROTEIN ARGININE N-METHYLTRANSFERASE"/>
    <property type="match status" value="1"/>
</dbReference>
<dbReference type="GO" id="GO:0035241">
    <property type="term" value="F:protein-arginine omega-N monomethyltransferase activity"/>
    <property type="evidence" value="ECO:0007669"/>
    <property type="project" value="UniProtKB-ARBA"/>
</dbReference>
<dbReference type="PANTHER" id="PTHR11006:SF10">
    <property type="entry name" value="HISTONE-ARGININE METHYLTRANSFERASE CARMER-RELATED"/>
    <property type="match status" value="1"/>
</dbReference>
<comment type="subcellular location">
    <subcellularLocation>
        <location evidence="2">Cytoplasm</location>
    </subcellularLocation>
    <subcellularLocation>
        <location evidence="1">Nucleus</location>
    </subcellularLocation>
</comment>
<dbReference type="EC" id="2.1.1.319" evidence="3"/>
<dbReference type="GO" id="GO:0070611">
    <property type="term" value="F:histone H3R2 methyltransferase activity"/>
    <property type="evidence" value="ECO:0007669"/>
    <property type="project" value="TreeGrafter"/>
</dbReference>
<evidence type="ECO:0000313" key="17">
    <source>
        <dbReference type="EMBL" id="MDE50663.1"/>
    </source>
</evidence>
<dbReference type="InterPro" id="IPR055135">
    <property type="entry name" value="PRMT_dom"/>
</dbReference>
<dbReference type="GO" id="GO:0035242">
    <property type="term" value="F:protein-arginine omega-N asymmetric methyltransferase activity"/>
    <property type="evidence" value="ECO:0007669"/>
    <property type="project" value="UniProtKB-EC"/>
</dbReference>
<evidence type="ECO:0000256" key="7">
    <source>
        <dbReference type="ARBA" id="ARBA00022679"/>
    </source>
</evidence>
<dbReference type="Pfam" id="PF22528">
    <property type="entry name" value="PRMT_C"/>
    <property type="match status" value="1"/>
</dbReference>
<proteinExistence type="predicted"/>
<evidence type="ECO:0000256" key="11">
    <source>
        <dbReference type="ARBA" id="ARBA00023163"/>
    </source>
</evidence>
<dbReference type="SUPFAM" id="SSF53335">
    <property type="entry name" value="S-adenosyl-L-methionine-dependent methyltransferases"/>
    <property type="match status" value="1"/>
</dbReference>
<evidence type="ECO:0000259" key="16">
    <source>
        <dbReference type="Pfam" id="PF22528"/>
    </source>
</evidence>
<dbReference type="PROSITE" id="PS51678">
    <property type="entry name" value="SAM_MT_PRMT"/>
    <property type="match status" value="1"/>
</dbReference>
<dbReference type="GO" id="GO:0005634">
    <property type="term" value="C:nucleus"/>
    <property type="evidence" value="ECO:0007669"/>
    <property type="project" value="UniProtKB-SubCell"/>
</dbReference>
<dbReference type="GO" id="GO:0005737">
    <property type="term" value="C:cytoplasm"/>
    <property type="evidence" value="ECO:0007669"/>
    <property type="project" value="UniProtKB-SubCell"/>
</dbReference>
<evidence type="ECO:0000256" key="3">
    <source>
        <dbReference type="ARBA" id="ARBA00011925"/>
    </source>
</evidence>
<gene>
    <name evidence="17" type="primary">Art4</name>
    <name evidence="17" type="ORF">g.8843</name>
</gene>
<evidence type="ECO:0000256" key="13">
    <source>
        <dbReference type="ARBA" id="ARBA00049086"/>
    </source>
</evidence>
<keyword evidence="4" id="KW-0488">Methylation</keyword>
<evidence type="ECO:0000256" key="8">
    <source>
        <dbReference type="ARBA" id="ARBA00022691"/>
    </source>
</evidence>
<accession>A0A6G1SL77</accession>
<evidence type="ECO:0000256" key="6">
    <source>
        <dbReference type="ARBA" id="ARBA00022603"/>
    </source>
</evidence>
<keyword evidence="5" id="KW-0963">Cytoplasm</keyword>
<evidence type="ECO:0000256" key="14">
    <source>
        <dbReference type="PROSITE-ProRule" id="PRU01015"/>
    </source>
</evidence>
<dbReference type="Gene3D" id="2.70.160.11">
    <property type="entry name" value="Hnrnp arginine n-methyltransferase1"/>
    <property type="match status" value="1"/>
</dbReference>
<reference evidence="17" key="1">
    <citation type="submission" date="2018-10" db="EMBL/GenBank/DDBJ databases">
        <title>Transcriptome assembly of Aceria tosichella (Wheat curl mite) Type 2.</title>
        <authorList>
            <person name="Scully E.D."/>
            <person name="Geib S.M."/>
            <person name="Palmer N.A."/>
            <person name="Gupta A.K."/>
            <person name="Sarath G."/>
            <person name="Tatineni S."/>
        </authorList>
    </citation>
    <scope>NUCLEOTIDE SEQUENCE</scope>
    <source>
        <strain evidence="17">LincolnNE</strain>
    </source>
</reference>
<dbReference type="InterPro" id="IPR029063">
    <property type="entry name" value="SAM-dependent_MTases_sf"/>
</dbReference>
<feature type="compositionally biased region" description="Low complexity" evidence="15">
    <location>
        <begin position="85"/>
        <end position="96"/>
    </location>
</feature>
<sequence length="687" mass="77470">MSNLSSIVAEDRRFDNVQLFLLSESQFESKQFAALNGPNRPTKLAAIDQAENLLLRFIEIDNTSPPTGHPRQNGQNHHYADDQSHYNNKNNQHQHQSTNPPQPVSYAATTAKSGGDRNGTNANPIQQQQQSINNHLPVQNLYINERILFETTLYRESECFPFVNNSFVISCESQQPTIVMIQFSSKLDLNRFVRLNQDFKKQSQVSIFNQRTDAASASQYFQFYGYLSQQQNMMQDYVRTSTYQKAILSNSIDFTDKVVLDVGAGSGILSFFALQAGARKVYAVEASSMAKHAQLLVQSNNSGGRIEVIAGKIEEIELPEPVDIIISEPMGYMLLNERMLETYLHAKKWFRSREQGRMFPSRGDLHIAPFTDAQLYIEQTSKANFWFSKDFHGVDLRALHSAATNEYFRQPIVDTFDIRICMAKTIRHIIDFQEAHETDLHCISIPLEFIANQTGHIHGLAFWFDVAFIGSQQTVWLSTAPSQPLTHWYQVRCLLSTPLFVNKGQQINGSCVLKANKRQSYDVDIELFIKGVGTRSSNSLDLKNPYFRYTGQPVQPPPGVNEMSPSEQLWSTAAAFDPYQQAATNSASVGNNMMTNQAPIGAIVNQTIPTIQQMTSHHGIVGMNTTTVTAANMLAPNNFAQQQANLLQHQQHQQAQHQQVQHHHQQTADSLVSMTTNENIDFSGQRT</sequence>
<name>A0A6G1SL77_9ACAR</name>
<keyword evidence="11" id="KW-0804">Transcription</keyword>
<dbReference type="AlphaFoldDB" id="A0A6G1SL77"/>
<dbReference type="Gene3D" id="3.40.50.150">
    <property type="entry name" value="Vaccinia Virus protein VP39"/>
    <property type="match status" value="1"/>
</dbReference>
<evidence type="ECO:0000256" key="15">
    <source>
        <dbReference type="SAM" id="MobiDB-lite"/>
    </source>
</evidence>
<organism evidence="17">
    <name type="scientific">Aceria tosichella</name>
    <name type="common">wheat curl mite</name>
    <dbReference type="NCBI Taxonomy" id="561515"/>
    <lineage>
        <taxon>Eukaryota</taxon>
        <taxon>Metazoa</taxon>
        <taxon>Ecdysozoa</taxon>
        <taxon>Arthropoda</taxon>
        <taxon>Chelicerata</taxon>
        <taxon>Arachnida</taxon>
        <taxon>Acari</taxon>
        <taxon>Acariformes</taxon>
        <taxon>Trombidiformes</taxon>
        <taxon>Prostigmata</taxon>
        <taxon>Eupodina</taxon>
        <taxon>Eriophyoidea</taxon>
        <taxon>Eriophyidae</taxon>
        <taxon>Eriophyinae</taxon>
        <taxon>Aceriini</taxon>
        <taxon>Aceria</taxon>
    </lineage>
</organism>
<evidence type="ECO:0000256" key="10">
    <source>
        <dbReference type="ARBA" id="ARBA00023015"/>
    </source>
</evidence>
<feature type="compositionally biased region" description="Polar residues" evidence="15">
    <location>
        <begin position="107"/>
        <end position="124"/>
    </location>
</feature>
<dbReference type="FunFam" id="3.40.50.150:FF:000031">
    <property type="entry name" value="Putative Histone-arginine methyltransferase CARM1"/>
    <property type="match status" value="1"/>
</dbReference>